<accession>A0A6H5GVP6</accession>
<feature type="compositionally biased region" description="Polar residues" evidence="3">
    <location>
        <begin position="88"/>
        <end position="103"/>
    </location>
</feature>
<evidence type="ECO:0000313" key="6">
    <source>
        <dbReference type="Proteomes" id="UP000479000"/>
    </source>
</evidence>
<feature type="compositionally biased region" description="Basic and acidic residues" evidence="3">
    <location>
        <begin position="104"/>
        <end position="113"/>
    </location>
</feature>
<keyword evidence="6" id="KW-1185">Reference proteome</keyword>
<dbReference type="InterPro" id="IPR027806">
    <property type="entry name" value="HARBI1_dom"/>
</dbReference>
<protein>
    <recommendedName>
        <fullName evidence="4">DDE Tnp4 domain-containing protein</fullName>
    </recommendedName>
</protein>
<sequence length="300" mass="34243">MSSYHCGESLKKKMDSENLQGVRFFRAFGIMANKWRILRKEIETSVQHADQIVHCICVLHNIVIDKDGPSIATLLELEREDNVASLPSCFQNDRSNSSSTRSAINRETREKYSKNSKPTASPSKLRFCVFSKIYPNYAELDPLTFSDRIARTICLKISSGQTSEETSGAKLSFLKTVNLNPKATVPIVHGLSDDRFLKVIHLGEMRRSLYSEVNDAMKKCSSRVHARLLVTFANVKKVVSMCLLIGRCTDKRGYRQTLYILRKSTLTMRCIVYSKQTADTFGDFLSNNVHQYWNWFCNII</sequence>
<keyword evidence="2" id="KW-0479">Metal-binding</keyword>
<dbReference type="Pfam" id="PF13359">
    <property type="entry name" value="DDE_Tnp_4"/>
    <property type="match status" value="1"/>
</dbReference>
<feature type="domain" description="DDE Tnp4" evidence="4">
    <location>
        <begin position="26"/>
        <end position="61"/>
    </location>
</feature>
<name>A0A6H5GVP6_9HEMI</name>
<proteinExistence type="predicted"/>
<dbReference type="OrthoDB" id="6581450at2759"/>
<feature type="region of interest" description="Disordered" evidence="3">
    <location>
        <begin position="88"/>
        <end position="121"/>
    </location>
</feature>
<dbReference type="EMBL" id="CADCXU010020483">
    <property type="protein sequence ID" value="CAB0008545.1"/>
    <property type="molecule type" value="Genomic_DNA"/>
</dbReference>
<reference evidence="5 6" key="1">
    <citation type="submission" date="2020-02" db="EMBL/GenBank/DDBJ databases">
        <authorList>
            <person name="Ferguson B K."/>
        </authorList>
    </citation>
    <scope>NUCLEOTIDE SEQUENCE [LARGE SCALE GENOMIC DNA]</scope>
</reference>
<evidence type="ECO:0000256" key="2">
    <source>
        <dbReference type="ARBA" id="ARBA00022723"/>
    </source>
</evidence>
<evidence type="ECO:0000313" key="5">
    <source>
        <dbReference type="EMBL" id="CAB0008545.1"/>
    </source>
</evidence>
<evidence type="ECO:0000256" key="1">
    <source>
        <dbReference type="ARBA" id="ARBA00001968"/>
    </source>
</evidence>
<organism evidence="5 6">
    <name type="scientific">Nesidiocoris tenuis</name>
    <dbReference type="NCBI Taxonomy" id="355587"/>
    <lineage>
        <taxon>Eukaryota</taxon>
        <taxon>Metazoa</taxon>
        <taxon>Ecdysozoa</taxon>
        <taxon>Arthropoda</taxon>
        <taxon>Hexapoda</taxon>
        <taxon>Insecta</taxon>
        <taxon>Pterygota</taxon>
        <taxon>Neoptera</taxon>
        <taxon>Paraneoptera</taxon>
        <taxon>Hemiptera</taxon>
        <taxon>Heteroptera</taxon>
        <taxon>Panheteroptera</taxon>
        <taxon>Cimicomorpha</taxon>
        <taxon>Miridae</taxon>
        <taxon>Dicyphina</taxon>
        <taxon>Nesidiocoris</taxon>
    </lineage>
</organism>
<comment type="cofactor">
    <cofactor evidence="1">
        <name>a divalent metal cation</name>
        <dbReference type="ChEBI" id="CHEBI:60240"/>
    </cofactor>
</comment>
<dbReference type="Proteomes" id="UP000479000">
    <property type="component" value="Unassembled WGS sequence"/>
</dbReference>
<evidence type="ECO:0000259" key="4">
    <source>
        <dbReference type="Pfam" id="PF13359"/>
    </source>
</evidence>
<evidence type="ECO:0000256" key="3">
    <source>
        <dbReference type="SAM" id="MobiDB-lite"/>
    </source>
</evidence>
<gene>
    <name evidence="5" type="ORF">NTEN_LOCUS13791</name>
</gene>
<dbReference type="AlphaFoldDB" id="A0A6H5GVP6"/>
<dbReference type="GO" id="GO:0046872">
    <property type="term" value="F:metal ion binding"/>
    <property type="evidence" value="ECO:0007669"/>
    <property type="project" value="UniProtKB-KW"/>
</dbReference>